<dbReference type="Pfam" id="PF02578">
    <property type="entry name" value="Cu-oxidase_4"/>
    <property type="match status" value="1"/>
</dbReference>
<evidence type="ECO:0000256" key="8">
    <source>
        <dbReference type="ARBA" id="ARBA00023008"/>
    </source>
</evidence>
<dbReference type="AlphaFoldDB" id="A0A1G9TN69"/>
<evidence type="ECO:0000256" key="5">
    <source>
        <dbReference type="ARBA" id="ARBA00022723"/>
    </source>
</evidence>
<sequence>MLGDARTHGLITVDLGAGATGYFTTRTAPDAPAAEGGPYAGFNLALHVGDDAARVAGHRNRLARALGVGSGPDPAVGGDDLSRAGIAWMNQVHSTSVAAARADATPTADALLLDTRAADPGHADSRPRASARPGPAAAAVLVADCVPLLLAGADGAVVAAVHAGRRGLLAGIVPAVLDALRVAGVDPAGVCAAIGPAICGACYEVPEQLHDDAAAIEPVCAVTTRWGTPGIDLAAGVTAQLRRAGVRHVTDVHRCTYEDDGLYSYRRDGVTGRQAGVVVPAPRR</sequence>
<dbReference type="PANTHER" id="PTHR30616">
    <property type="entry name" value="UNCHARACTERIZED PROTEIN YFIH"/>
    <property type="match status" value="1"/>
</dbReference>
<keyword evidence="7" id="KW-0862">Zinc</keyword>
<evidence type="ECO:0000256" key="6">
    <source>
        <dbReference type="ARBA" id="ARBA00022801"/>
    </source>
</evidence>
<accession>A0A1G9TN69</accession>
<comment type="catalytic activity">
    <reaction evidence="9">
        <text>adenosine + H2O + H(+) = inosine + NH4(+)</text>
        <dbReference type="Rhea" id="RHEA:24408"/>
        <dbReference type="ChEBI" id="CHEBI:15377"/>
        <dbReference type="ChEBI" id="CHEBI:15378"/>
        <dbReference type="ChEBI" id="CHEBI:16335"/>
        <dbReference type="ChEBI" id="CHEBI:17596"/>
        <dbReference type="ChEBI" id="CHEBI:28938"/>
        <dbReference type="EC" id="3.5.4.4"/>
    </reaction>
    <physiologicalReaction direction="left-to-right" evidence="9">
        <dbReference type="Rhea" id="RHEA:24409"/>
    </physiologicalReaction>
</comment>
<evidence type="ECO:0000256" key="3">
    <source>
        <dbReference type="ARBA" id="ARBA00007353"/>
    </source>
</evidence>
<protein>
    <recommendedName>
        <fullName evidence="14">Purine nucleoside phosphorylase</fullName>
    </recommendedName>
</protein>
<dbReference type="GO" id="GO:0005507">
    <property type="term" value="F:copper ion binding"/>
    <property type="evidence" value="ECO:0007669"/>
    <property type="project" value="TreeGrafter"/>
</dbReference>
<comment type="function">
    <text evidence="2">Purine nucleoside enzyme that catalyzes the phosphorolysis of adenosine and inosine nucleosides, yielding D-ribose 1-phosphate and the respective free bases, adenine and hypoxanthine. Also catalyzes the phosphorolysis of S-methyl-5'-thioadenosine into adenine and S-methyl-5-thio-alpha-D-ribose 1-phosphate. Also has adenosine deaminase activity.</text>
</comment>
<dbReference type="PANTHER" id="PTHR30616:SF2">
    <property type="entry name" value="PURINE NUCLEOSIDE PHOSPHORYLASE LACC1"/>
    <property type="match status" value="1"/>
</dbReference>
<evidence type="ECO:0000313" key="12">
    <source>
        <dbReference type="EMBL" id="SDM49216.1"/>
    </source>
</evidence>
<evidence type="ECO:0008006" key="14">
    <source>
        <dbReference type="Google" id="ProtNLM"/>
    </source>
</evidence>
<name>A0A1G9TN69_9ACTO</name>
<reference evidence="12 13" key="1">
    <citation type="submission" date="2016-10" db="EMBL/GenBank/DDBJ databases">
        <authorList>
            <person name="de Groot N.N."/>
        </authorList>
    </citation>
    <scope>NUCLEOTIDE SEQUENCE [LARGE SCALE GENOMIC DNA]</scope>
    <source>
        <strain evidence="12 13">KPR-7B</strain>
    </source>
</reference>
<comment type="similarity">
    <text evidence="3">Belongs to the purine nucleoside phosphorylase YfiH/LACC1 family.</text>
</comment>
<dbReference type="EMBL" id="FNHU01000003">
    <property type="protein sequence ID" value="SDM49216.1"/>
    <property type="molecule type" value="Genomic_DNA"/>
</dbReference>
<organism evidence="12 13">
    <name type="scientific">Actinomyces ruminicola</name>
    <dbReference type="NCBI Taxonomy" id="332524"/>
    <lineage>
        <taxon>Bacteria</taxon>
        <taxon>Bacillati</taxon>
        <taxon>Actinomycetota</taxon>
        <taxon>Actinomycetes</taxon>
        <taxon>Actinomycetales</taxon>
        <taxon>Actinomycetaceae</taxon>
        <taxon>Actinomyces</taxon>
    </lineage>
</organism>
<evidence type="ECO:0000256" key="4">
    <source>
        <dbReference type="ARBA" id="ARBA00022679"/>
    </source>
</evidence>
<dbReference type="SUPFAM" id="SSF64438">
    <property type="entry name" value="CNF1/YfiH-like putative cysteine hydrolases"/>
    <property type="match status" value="1"/>
</dbReference>
<dbReference type="InterPro" id="IPR011324">
    <property type="entry name" value="Cytotoxic_necrot_fac-like_cat"/>
</dbReference>
<comment type="catalytic activity">
    <reaction evidence="10">
        <text>adenosine + phosphate = alpha-D-ribose 1-phosphate + adenine</text>
        <dbReference type="Rhea" id="RHEA:27642"/>
        <dbReference type="ChEBI" id="CHEBI:16335"/>
        <dbReference type="ChEBI" id="CHEBI:16708"/>
        <dbReference type="ChEBI" id="CHEBI:43474"/>
        <dbReference type="ChEBI" id="CHEBI:57720"/>
        <dbReference type="EC" id="2.4.2.1"/>
    </reaction>
    <physiologicalReaction direction="left-to-right" evidence="10">
        <dbReference type="Rhea" id="RHEA:27643"/>
    </physiologicalReaction>
</comment>
<proteinExistence type="inferred from homology"/>
<dbReference type="GO" id="GO:0017061">
    <property type="term" value="F:S-methyl-5-thioadenosine phosphorylase activity"/>
    <property type="evidence" value="ECO:0007669"/>
    <property type="project" value="UniProtKB-EC"/>
</dbReference>
<comment type="catalytic activity">
    <reaction evidence="1">
        <text>inosine + phosphate = alpha-D-ribose 1-phosphate + hypoxanthine</text>
        <dbReference type="Rhea" id="RHEA:27646"/>
        <dbReference type="ChEBI" id="CHEBI:17368"/>
        <dbReference type="ChEBI" id="CHEBI:17596"/>
        <dbReference type="ChEBI" id="CHEBI:43474"/>
        <dbReference type="ChEBI" id="CHEBI:57720"/>
        <dbReference type="EC" id="2.4.2.1"/>
    </reaction>
    <physiologicalReaction direction="left-to-right" evidence="1">
        <dbReference type="Rhea" id="RHEA:27647"/>
    </physiologicalReaction>
</comment>
<comment type="catalytic activity">
    <reaction evidence="11">
        <text>S-methyl-5'-thioadenosine + phosphate = 5-(methylsulfanyl)-alpha-D-ribose 1-phosphate + adenine</text>
        <dbReference type="Rhea" id="RHEA:11852"/>
        <dbReference type="ChEBI" id="CHEBI:16708"/>
        <dbReference type="ChEBI" id="CHEBI:17509"/>
        <dbReference type="ChEBI" id="CHEBI:43474"/>
        <dbReference type="ChEBI" id="CHEBI:58533"/>
        <dbReference type="EC" id="2.4.2.28"/>
    </reaction>
    <physiologicalReaction direction="left-to-right" evidence="11">
        <dbReference type="Rhea" id="RHEA:11853"/>
    </physiologicalReaction>
</comment>
<keyword evidence="4" id="KW-0808">Transferase</keyword>
<evidence type="ECO:0000313" key="13">
    <source>
        <dbReference type="Proteomes" id="UP000199671"/>
    </source>
</evidence>
<dbReference type="CDD" id="cd16833">
    <property type="entry name" value="YfiH"/>
    <property type="match status" value="1"/>
</dbReference>
<gene>
    <name evidence="12" type="ORF">SAMN04487766_10368</name>
</gene>
<evidence type="ECO:0000256" key="10">
    <source>
        <dbReference type="ARBA" id="ARBA00048968"/>
    </source>
</evidence>
<dbReference type="GO" id="GO:0016787">
    <property type="term" value="F:hydrolase activity"/>
    <property type="evidence" value="ECO:0007669"/>
    <property type="project" value="UniProtKB-KW"/>
</dbReference>
<evidence type="ECO:0000256" key="1">
    <source>
        <dbReference type="ARBA" id="ARBA00000553"/>
    </source>
</evidence>
<keyword evidence="8" id="KW-0186">Copper</keyword>
<keyword evidence="6" id="KW-0378">Hydrolase</keyword>
<dbReference type="InterPro" id="IPR038371">
    <property type="entry name" value="Cu_polyphenol_OxRdtase_sf"/>
</dbReference>
<evidence type="ECO:0000256" key="7">
    <source>
        <dbReference type="ARBA" id="ARBA00022833"/>
    </source>
</evidence>
<dbReference type="InterPro" id="IPR003730">
    <property type="entry name" value="Cu_polyphenol_OxRdtase"/>
</dbReference>
<evidence type="ECO:0000256" key="11">
    <source>
        <dbReference type="ARBA" id="ARBA00049893"/>
    </source>
</evidence>
<dbReference type="Gene3D" id="3.60.140.10">
    <property type="entry name" value="CNF1/YfiH-like putative cysteine hydrolases"/>
    <property type="match status" value="1"/>
</dbReference>
<evidence type="ECO:0000256" key="2">
    <source>
        <dbReference type="ARBA" id="ARBA00003215"/>
    </source>
</evidence>
<evidence type="ECO:0000256" key="9">
    <source>
        <dbReference type="ARBA" id="ARBA00047989"/>
    </source>
</evidence>
<keyword evidence="5" id="KW-0479">Metal-binding</keyword>
<dbReference type="Proteomes" id="UP000199671">
    <property type="component" value="Unassembled WGS sequence"/>
</dbReference>